<dbReference type="KEGG" id="afr:AFE_3017"/>
<dbReference type="HOGENOM" id="CLU_613428_0_0_6"/>
<keyword evidence="3" id="KW-1185">Reference proteome</keyword>
<accession>B7J9Z0</accession>
<proteinExistence type="predicted"/>
<protein>
    <recommendedName>
        <fullName evidence="4">AsmA family protein</fullName>
    </recommendedName>
</protein>
<feature type="transmembrane region" description="Helical" evidence="1">
    <location>
        <begin position="32"/>
        <end position="51"/>
    </location>
</feature>
<evidence type="ECO:0000256" key="1">
    <source>
        <dbReference type="SAM" id="Phobius"/>
    </source>
</evidence>
<evidence type="ECO:0000313" key="2">
    <source>
        <dbReference type="EMBL" id="ACK78939.1"/>
    </source>
</evidence>
<gene>
    <name evidence="2" type="ordered locus">AFE_3017</name>
</gene>
<name>B7J9Z0_ACIF2</name>
<keyword evidence="1" id="KW-0812">Transmembrane</keyword>
<reference evidence="2 3" key="1">
    <citation type="journal article" date="2008" name="BMC Genomics">
        <title>Acidithiobacillus ferrooxidans metabolism: from genome sequence to industrial applications.</title>
        <authorList>
            <person name="Valdes J."/>
            <person name="Pedroso I."/>
            <person name="Quatrini R."/>
            <person name="Dodson R.J."/>
            <person name="Tettelin H."/>
            <person name="Blake R.II."/>
            <person name="Eisen J.A."/>
            <person name="Holmes D.S."/>
        </authorList>
    </citation>
    <scope>NUCLEOTIDE SEQUENCE [LARGE SCALE GENOMIC DNA]</scope>
    <source>
        <strain evidence="3">ATCC 23270 / DSM 14882 / CIP 104768 / NCIMB 8455</strain>
    </source>
</reference>
<dbReference type="Proteomes" id="UP000001362">
    <property type="component" value="Chromosome"/>
</dbReference>
<dbReference type="EMBL" id="CP001219">
    <property type="protein sequence ID" value="ACK78939.1"/>
    <property type="molecule type" value="Genomic_DNA"/>
</dbReference>
<keyword evidence="1" id="KW-1133">Transmembrane helix</keyword>
<dbReference type="STRING" id="243159.AFE_3017"/>
<keyword evidence="1" id="KW-0472">Membrane</keyword>
<organism evidence="2 3">
    <name type="scientific">Acidithiobacillus ferrooxidans (strain ATCC 23270 / DSM 14882 / CIP 104768 / NCIMB 8455)</name>
    <name type="common">Ferrobacillus ferrooxidans (strain ATCC 23270)</name>
    <dbReference type="NCBI Taxonomy" id="243159"/>
    <lineage>
        <taxon>Bacteria</taxon>
        <taxon>Pseudomonadati</taxon>
        <taxon>Pseudomonadota</taxon>
        <taxon>Acidithiobacillia</taxon>
        <taxon>Acidithiobacillales</taxon>
        <taxon>Acidithiobacillaceae</taxon>
        <taxon>Acidithiobacillus</taxon>
    </lineage>
</organism>
<dbReference type="AlphaFoldDB" id="B7J9Z0"/>
<dbReference type="eggNOG" id="COG2982">
    <property type="taxonomic scope" value="Bacteria"/>
</dbReference>
<dbReference type="PaxDb" id="243159-AFE_3017"/>
<evidence type="ECO:0008006" key="4">
    <source>
        <dbReference type="Google" id="ProtNLM"/>
    </source>
</evidence>
<sequence length="446" mass="48793">MPKPWPHARFPGNGRCRWGSDIARPTLHRRMAAVFILLMLVVLGGVFFWFAGGPRYAVEEFLAGRLRQPVYLAANPGWHWGKQELRIVLPGLRLGPTDLPLFSASRITVALPWRALLHGRVQLQRIELDTPVLNAPWTGAANASGAALSLPGRVVVRDGTLRWSGVAGHTLSLTAVHGQVLADGPSRLVGDWHWRDKTGRWHFAAGMTSAPTLQARRISLLVGTARDPALLQVGIPTLQSVSGELVLPTMRARWQEQKQGSARLDVQALHLNMAQGRLAMQQGALTVGNDLSLQIRAVALNWKKLQGHLAYQVAIRHLPRIAARCGLSLPKLTDPGALQRLTSTGAIRLDSPHFQWTVAQGDLDNSAWKGKISGTWKPLAIQVHLSVAQLDLGHYLPAPRPGKAVILPALPQQWPVTGEVRIAQLRWGKFRAQNLVIRSAASAAQP</sequence>
<evidence type="ECO:0000313" key="3">
    <source>
        <dbReference type="Proteomes" id="UP000001362"/>
    </source>
</evidence>